<dbReference type="AlphaFoldDB" id="A0A0K9PPN0"/>
<keyword evidence="2" id="KW-0132">Cell division</keyword>
<dbReference type="InterPro" id="IPR036915">
    <property type="entry name" value="Cyclin-like_sf"/>
</dbReference>
<evidence type="ECO:0000256" key="4">
    <source>
        <dbReference type="ARBA" id="ARBA00023306"/>
    </source>
</evidence>
<dbReference type="InterPro" id="IPR006671">
    <property type="entry name" value="Cyclin_N"/>
</dbReference>
<dbReference type="Proteomes" id="UP000036987">
    <property type="component" value="Unassembled WGS sequence"/>
</dbReference>
<gene>
    <name evidence="7" type="ORF">ZOSMA_18G00120</name>
</gene>
<dbReference type="GO" id="GO:0005737">
    <property type="term" value="C:cytoplasm"/>
    <property type="evidence" value="ECO:0000318"/>
    <property type="project" value="GO_Central"/>
</dbReference>
<evidence type="ECO:0000313" key="7">
    <source>
        <dbReference type="EMBL" id="KMZ70924.1"/>
    </source>
</evidence>
<dbReference type="InterPro" id="IPR004367">
    <property type="entry name" value="Cyclin_C-dom"/>
</dbReference>
<comment type="caution">
    <text evidence="7">The sequence shown here is derived from an EMBL/GenBank/DDBJ whole genome shotgun (WGS) entry which is preliminary data.</text>
</comment>
<evidence type="ECO:0000256" key="5">
    <source>
        <dbReference type="RuleBase" id="RU000383"/>
    </source>
</evidence>
<proteinExistence type="inferred from homology"/>
<sequence length="357" mass="40384">MLTSASLLLCFEHVEDLMTSRVNEDAFSENLPVEENPPLEVGVVHSFVPISKLLASENDHRPFPDYIHRLRDHSVDPLARRNAIAWILKVCRFYDFRPVTAYLAVNYLDRFLSSNTLPESGWPWQLLSVTCLSVAAKMEETQVPQLLDLQVMDPAFMFNPPTIMRMELFLMDALMWRMKSITPFDFFDHFAADNHHRNNGITFSTELLTRASDLVLVTHHVEFMEYPPSAIATTAILCAAEETAAFSDNVDVDMEFLYDLVNKDTVLRCRKLMDTCRSEIDSMRIEEVTHINPQSPVGVLDAVTSGSCDSEKFSVSVQTPPTKRCKIGSSFRCKETIDTVDVVVMPPVVIEDGSIVI</sequence>
<dbReference type="FunFam" id="1.10.472.10:FF:000060">
    <property type="entry name" value="D6-type cyclin"/>
    <property type="match status" value="1"/>
</dbReference>
<dbReference type="GO" id="GO:0000307">
    <property type="term" value="C:cyclin-dependent protein kinase holoenzyme complex"/>
    <property type="evidence" value="ECO:0000318"/>
    <property type="project" value="GO_Central"/>
</dbReference>
<organism evidence="7 8">
    <name type="scientific">Zostera marina</name>
    <name type="common">Eelgrass</name>
    <dbReference type="NCBI Taxonomy" id="29655"/>
    <lineage>
        <taxon>Eukaryota</taxon>
        <taxon>Viridiplantae</taxon>
        <taxon>Streptophyta</taxon>
        <taxon>Embryophyta</taxon>
        <taxon>Tracheophyta</taxon>
        <taxon>Spermatophyta</taxon>
        <taxon>Magnoliopsida</taxon>
        <taxon>Liliopsida</taxon>
        <taxon>Zosteraceae</taxon>
        <taxon>Zostera</taxon>
    </lineage>
</organism>
<comment type="similarity">
    <text evidence="1">Belongs to the cyclin family. Cyclin D subfamily.</text>
</comment>
<evidence type="ECO:0000256" key="1">
    <source>
        <dbReference type="ARBA" id="ARBA00009065"/>
    </source>
</evidence>
<dbReference type="STRING" id="29655.A0A0K9PPN0"/>
<feature type="domain" description="Cyclin-like" evidence="6">
    <location>
        <begin position="85"/>
        <end position="172"/>
    </location>
</feature>
<dbReference type="SMART" id="SM00385">
    <property type="entry name" value="CYCLIN"/>
    <property type="match status" value="1"/>
</dbReference>
<dbReference type="InterPro" id="IPR048258">
    <property type="entry name" value="Cyclins_cyclin-box"/>
</dbReference>
<dbReference type="PROSITE" id="PS00292">
    <property type="entry name" value="CYCLINS"/>
    <property type="match status" value="1"/>
</dbReference>
<dbReference type="Pfam" id="PF00134">
    <property type="entry name" value="Cyclin_N"/>
    <property type="match status" value="1"/>
</dbReference>
<keyword evidence="3 5" id="KW-0195">Cyclin</keyword>
<dbReference type="CDD" id="cd20544">
    <property type="entry name" value="CYCLIN_AtCycD-like_rpt2"/>
    <property type="match status" value="1"/>
</dbReference>
<dbReference type="EMBL" id="LFYR01000692">
    <property type="protein sequence ID" value="KMZ70924.1"/>
    <property type="molecule type" value="Genomic_DNA"/>
</dbReference>
<dbReference type="InterPro" id="IPR013763">
    <property type="entry name" value="Cyclin-like_dom"/>
</dbReference>
<dbReference type="GO" id="GO:0016538">
    <property type="term" value="F:cyclin-dependent protein serine/threonine kinase regulator activity"/>
    <property type="evidence" value="ECO:0000318"/>
    <property type="project" value="GO_Central"/>
</dbReference>
<dbReference type="GO" id="GO:0000082">
    <property type="term" value="P:G1/S transition of mitotic cell cycle"/>
    <property type="evidence" value="ECO:0000318"/>
    <property type="project" value="GO_Central"/>
</dbReference>
<dbReference type="Pfam" id="PF02984">
    <property type="entry name" value="Cyclin_C"/>
    <property type="match status" value="1"/>
</dbReference>
<evidence type="ECO:0000259" key="6">
    <source>
        <dbReference type="SMART" id="SM00385"/>
    </source>
</evidence>
<evidence type="ECO:0000256" key="3">
    <source>
        <dbReference type="ARBA" id="ARBA00023127"/>
    </source>
</evidence>
<dbReference type="PANTHER" id="PTHR10177">
    <property type="entry name" value="CYCLINS"/>
    <property type="match status" value="1"/>
</dbReference>
<dbReference type="CDD" id="cd20543">
    <property type="entry name" value="CYCLIN_AtCycD-like_rpt1"/>
    <property type="match status" value="1"/>
</dbReference>
<dbReference type="SUPFAM" id="SSF47954">
    <property type="entry name" value="Cyclin-like"/>
    <property type="match status" value="1"/>
</dbReference>
<dbReference type="GO" id="GO:0005634">
    <property type="term" value="C:nucleus"/>
    <property type="evidence" value="ECO:0000318"/>
    <property type="project" value="GO_Central"/>
</dbReference>
<reference evidence="8" key="1">
    <citation type="journal article" date="2016" name="Nature">
        <title>The genome of the seagrass Zostera marina reveals angiosperm adaptation to the sea.</title>
        <authorList>
            <person name="Olsen J.L."/>
            <person name="Rouze P."/>
            <person name="Verhelst B."/>
            <person name="Lin Y.-C."/>
            <person name="Bayer T."/>
            <person name="Collen J."/>
            <person name="Dattolo E."/>
            <person name="De Paoli E."/>
            <person name="Dittami S."/>
            <person name="Maumus F."/>
            <person name="Michel G."/>
            <person name="Kersting A."/>
            <person name="Lauritano C."/>
            <person name="Lohaus R."/>
            <person name="Toepel M."/>
            <person name="Tonon T."/>
            <person name="Vanneste K."/>
            <person name="Amirebrahimi M."/>
            <person name="Brakel J."/>
            <person name="Bostroem C."/>
            <person name="Chovatia M."/>
            <person name="Grimwood J."/>
            <person name="Jenkins J.W."/>
            <person name="Jueterbock A."/>
            <person name="Mraz A."/>
            <person name="Stam W.T."/>
            <person name="Tice H."/>
            <person name="Bornberg-Bauer E."/>
            <person name="Green P.J."/>
            <person name="Pearson G.A."/>
            <person name="Procaccini G."/>
            <person name="Duarte C.M."/>
            <person name="Schmutz J."/>
            <person name="Reusch T.B.H."/>
            <person name="Van de Peer Y."/>
        </authorList>
    </citation>
    <scope>NUCLEOTIDE SEQUENCE [LARGE SCALE GENOMIC DNA]</scope>
    <source>
        <strain evidence="8">cv. Finnish</strain>
    </source>
</reference>
<dbReference type="OrthoDB" id="5590282at2759"/>
<keyword evidence="8" id="KW-1185">Reference proteome</keyword>
<evidence type="ECO:0000313" key="8">
    <source>
        <dbReference type="Proteomes" id="UP000036987"/>
    </source>
</evidence>
<dbReference type="Gene3D" id="1.10.472.10">
    <property type="entry name" value="Cyclin-like"/>
    <property type="match status" value="2"/>
</dbReference>
<dbReference type="InterPro" id="IPR039361">
    <property type="entry name" value="Cyclin"/>
</dbReference>
<dbReference type="GO" id="GO:0051301">
    <property type="term" value="P:cell division"/>
    <property type="evidence" value="ECO:0007669"/>
    <property type="project" value="UniProtKB-KW"/>
</dbReference>
<dbReference type="OMA" id="IDMESYH"/>
<protein>
    <submittedName>
        <fullName evidence="7">Cyclin d protein</fullName>
    </submittedName>
</protein>
<evidence type="ECO:0000256" key="2">
    <source>
        <dbReference type="ARBA" id="ARBA00022618"/>
    </source>
</evidence>
<accession>A0A0K9PPN0</accession>
<name>A0A0K9PPN0_ZOSMR</name>
<keyword evidence="4" id="KW-0131">Cell cycle</keyword>